<proteinExistence type="predicted"/>
<evidence type="ECO:0000256" key="5">
    <source>
        <dbReference type="ARBA" id="ARBA00023136"/>
    </source>
</evidence>
<evidence type="ECO:0000256" key="3">
    <source>
        <dbReference type="ARBA" id="ARBA00022519"/>
    </source>
</evidence>
<dbReference type="PANTHER" id="PTHR30606">
    <property type="entry name" value="LIPID A BIOSYNTHESIS LAUROYL ACYLTRANSFERASE"/>
    <property type="match status" value="1"/>
</dbReference>
<dbReference type="CDD" id="cd07984">
    <property type="entry name" value="LPLAT_LABLAT-like"/>
    <property type="match status" value="1"/>
</dbReference>
<dbReference type="Proteomes" id="UP001155280">
    <property type="component" value="Unassembled WGS sequence"/>
</dbReference>
<protein>
    <submittedName>
        <fullName evidence="8">Lipid A biosynthesis acyltransferase</fullName>
    </submittedName>
</protein>
<evidence type="ECO:0000256" key="2">
    <source>
        <dbReference type="ARBA" id="ARBA00022475"/>
    </source>
</evidence>
<keyword evidence="9" id="KW-1185">Reference proteome</keyword>
<evidence type="ECO:0000256" key="1">
    <source>
        <dbReference type="ARBA" id="ARBA00004533"/>
    </source>
</evidence>
<evidence type="ECO:0000256" key="6">
    <source>
        <dbReference type="ARBA" id="ARBA00023315"/>
    </source>
</evidence>
<dbReference type="PANTHER" id="PTHR30606:SF10">
    <property type="entry name" value="PHOSPHATIDYLINOSITOL MANNOSIDE ACYLTRANSFERASE"/>
    <property type="match status" value="1"/>
</dbReference>
<dbReference type="AlphaFoldDB" id="A0A9X2KYB2"/>
<dbReference type="GO" id="GO:0009247">
    <property type="term" value="P:glycolipid biosynthetic process"/>
    <property type="evidence" value="ECO:0007669"/>
    <property type="project" value="UniProtKB-ARBA"/>
</dbReference>
<evidence type="ECO:0000256" key="7">
    <source>
        <dbReference type="SAM" id="Phobius"/>
    </source>
</evidence>
<keyword evidence="7" id="KW-0812">Transmembrane</keyword>
<keyword evidence="5 7" id="KW-0472">Membrane</keyword>
<organism evidence="8 9">
    <name type="scientific">Christiangramia oceanisediminis</name>
    <dbReference type="NCBI Taxonomy" id="2920386"/>
    <lineage>
        <taxon>Bacteria</taxon>
        <taxon>Pseudomonadati</taxon>
        <taxon>Bacteroidota</taxon>
        <taxon>Flavobacteriia</taxon>
        <taxon>Flavobacteriales</taxon>
        <taxon>Flavobacteriaceae</taxon>
        <taxon>Christiangramia</taxon>
    </lineage>
</organism>
<dbReference type="GO" id="GO:0016746">
    <property type="term" value="F:acyltransferase activity"/>
    <property type="evidence" value="ECO:0007669"/>
    <property type="project" value="UniProtKB-KW"/>
</dbReference>
<keyword evidence="2" id="KW-1003">Cell membrane</keyword>
<keyword evidence="7" id="KW-1133">Transmembrane helix</keyword>
<sequence>MEAYIPKYMASWKGQSRGTLLGFRIYVQIIKRTGLYSAYFVLLFVAAYFIVFSFHSTRSTYYLFRRRLGYSALSAALNVYRSYFTFGRIQLDRVAILSGLRHKFTFEFDGKDHIEALLKKGKGGILLTAHIGNFNLAKHFFEEKHSEAVVNLVVTDFEHKQIKNYLESVTGTSEVKIIVLKEDLSHIFYMKEALARNELLVFAADRYLKHSKTYTAEFLGKNTKFPQGPFKLAARNQIPILFVHLMRERNFHYHFYARPYKAVEGTPREILNAYLEDLEKMVRKYPHQWYNYYDFWNDFS</sequence>
<dbReference type="InterPro" id="IPR004960">
    <property type="entry name" value="LipA_acyltrans"/>
</dbReference>
<keyword evidence="3" id="KW-0997">Cell inner membrane</keyword>
<comment type="caution">
    <text evidence="8">The sequence shown here is derived from an EMBL/GenBank/DDBJ whole genome shotgun (WGS) entry which is preliminary data.</text>
</comment>
<reference evidence="8" key="1">
    <citation type="submission" date="2022-07" db="EMBL/GenBank/DDBJ databases">
        <title>Gramela sediminis sp. nov., isolated from deep-sea sediment of the Indian Ocean.</title>
        <authorList>
            <person name="Shi H."/>
        </authorList>
    </citation>
    <scope>NUCLEOTIDE SEQUENCE</scope>
    <source>
        <strain evidence="8">GC03-9</strain>
    </source>
</reference>
<keyword evidence="6 8" id="KW-0012">Acyltransferase</keyword>
<comment type="subcellular location">
    <subcellularLocation>
        <location evidence="1">Cell inner membrane</location>
    </subcellularLocation>
</comment>
<dbReference type="Pfam" id="PF03279">
    <property type="entry name" value="Lip_A_acyltrans"/>
    <property type="match status" value="1"/>
</dbReference>
<feature type="transmembrane region" description="Helical" evidence="7">
    <location>
        <begin position="36"/>
        <end position="57"/>
    </location>
</feature>
<gene>
    <name evidence="8" type="ORF">MKO06_11165</name>
</gene>
<keyword evidence="4" id="KW-0808">Transferase</keyword>
<evidence type="ECO:0000256" key="4">
    <source>
        <dbReference type="ARBA" id="ARBA00022679"/>
    </source>
</evidence>
<dbReference type="RefSeq" id="WP_241551260.1">
    <property type="nucleotide sequence ID" value="NZ_JANCNS010000002.1"/>
</dbReference>
<evidence type="ECO:0000313" key="9">
    <source>
        <dbReference type="Proteomes" id="UP001155280"/>
    </source>
</evidence>
<dbReference type="EMBL" id="JANCNS010000002">
    <property type="protein sequence ID" value="MCP9200474.1"/>
    <property type="molecule type" value="Genomic_DNA"/>
</dbReference>
<name>A0A9X2KYB2_9FLAO</name>
<accession>A0A9X2KYB2</accession>
<dbReference type="GO" id="GO:0005886">
    <property type="term" value="C:plasma membrane"/>
    <property type="evidence" value="ECO:0007669"/>
    <property type="project" value="UniProtKB-SubCell"/>
</dbReference>
<evidence type="ECO:0000313" key="8">
    <source>
        <dbReference type="EMBL" id="MCP9200474.1"/>
    </source>
</evidence>